<dbReference type="PROSITE" id="PS51257">
    <property type="entry name" value="PROKAR_LIPOPROTEIN"/>
    <property type="match status" value="1"/>
</dbReference>
<evidence type="ECO:0000313" key="3">
    <source>
        <dbReference type="Proteomes" id="UP000637423"/>
    </source>
</evidence>
<keyword evidence="1" id="KW-0732">Signal</keyword>
<dbReference type="Proteomes" id="UP000637423">
    <property type="component" value="Unassembled WGS sequence"/>
</dbReference>
<name>A0A916U8E7_9BURK</name>
<proteinExistence type="predicted"/>
<sequence length="240" mass="26037">MQKLLPICSLVSLLLLSACAAIHPPAPADDYVAPSFRRPDPAALIVMLPPEADEAELQPGIDILKNQLHKQLRAAGYRVVLLEQKNYDTMWAEEIVAVGGIYDKNNGNLRRPEFVRAVGYLVQRVTAETKAALVIHPRLVIRKAALSGSGAVWDGQQRRVPVVGLGDSTMTYDGSVGALSVSLAAYTPNGELVLRTHGGASLPYRVNALESKHELRLDLFARDTELAEAVTLSLAPMLKK</sequence>
<dbReference type="AlphaFoldDB" id="A0A916U8E7"/>
<feature type="chain" id="PRO_5036953923" description="Lipoprotein" evidence="1">
    <location>
        <begin position="29"/>
        <end position="240"/>
    </location>
</feature>
<reference evidence="2" key="1">
    <citation type="journal article" date="2014" name="Int. J. Syst. Evol. Microbiol.">
        <title>Complete genome sequence of Corynebacterium casei LMG S-19264T (=DSM 44701T), isolated from a smear-ripened cheese.</title>
        <authorList>
            <consortium name="US DOE Joint Genome Institute (JGI-PGF)"/>
            <person name="Walter F."/>
            <person name="Albersmeier A."/>
            <person name="Kalinowski J."/>
            <person name="Ruckert C."/>
        </authorList>
    </citation>
    <scope>NUCLEOTIDE SEQUENCE</scope>
    <source>
        <strain evidence="2">CGMCC 1.10998</strain>
    </source>
</reference>
<organism evidence="2 3">
    <name type="scientific">Undibacterium terreum</name>
    <dbReference type="NCBI Taxonomy" id="1224302"/>
    <lineage>
        <taxon>Bacteria</taxon>
        <taxon>Pseudomonadati</taxon>
        <taxon>Pseudomonadota</taxon>
        <taxon>Betaproteobacteria</taxon>
        <taxon>Burkholderiales</taxon>
        <taxon>Oxalobacteraceae</taxon>
        <taxon>Undibacterium</taxon>
    </lineage>
</organism>
<dbReference type="RefSeq" id="WP_188564616.1">
    <property type="nucleotide sequence ID" value="NZ_BMED01000001.1"/>
</dbReference>
<accession>A0A916U8E7</accession>
<evidence type="ECO:0000256" key="1">
    <source>
        <dbReference type="SAM" id="SignalP"/>
    </source>
</evidence>
<evidence type="ECO:0008006" key="4">
    <source>
        <dbReference type="Google" id="ProtNLM"/>
    </source>
</evidence>
<keyword evidence="3" id="KW-1185">Reference proteome</keyword>
<reference evidence="2" key="2">
    <citation type="submission" date="2020-09" db="EMBL/GenBank/DDBJ databases">
        <authorList>
            <person name="Sun Q."/>
            <person name="Zhou Y."/>
        </authorList>
    </citation>
    <scope>NUCLEOTIDE SEQUENCE</scope>
    <source>
        <strain evidence="2">CGMCC 1.10998</strain>
    </source>
</reference>
<evidence type="ECO:0000313" key="2">
    <source>
        <dbReference type="EMBL" id="GGC62999.1"/>
    </source>
</evidence>
<feature type="signal peptide" evidence="1">
    <location>
        <begin position="1"/>
        <end position="28"/>
    </location>
</feature>
<protein>
    <recommendedName>
        <fullName evidence="4">Lipoprotein</fullName>
    </recommendedName>
</protein>
<comment type="caution">
    <text evidence="2">The sequence shown here is derived from an EMBL/GenBank/DDBJ whole genome shotgun (WGS) entry which is preliminary data.</text>
</comment>
<dbReference type="EMBL" id="BMED01000001">
    <property type="protein sequence ID" value="GGC62999.1"/>
    <property type="molecule type" value="Genomic_DNA"/>
</dbReference>
<gene>
    <name evidence="2" type="ORF">GCM10011396_07470</name>
</gene>